<protein>
    <submittedName>
        <fullName evidence="1">Uncharacterized protein</fullName>
    </submittedName>
</protein>
<sequence>MIERGQNVLYGQNTTDISEHLLRGTRGFSLVNIVKQESVDFAGGYGYLLEAEMDGMTVMQCVYVPADGQYIRSLATGARGAFSNGLPAVEEIAGSVIVND</sequence>
<reference evidence="1 2" key="1">
    <citation type="journal article" date="2020" name="Microb. Ecol.">
        <title>Ecogenomics of the Marine Benthic Filamentous Cyanobacterium Adonisia.</title>
        <authorList>
            <person name="Walter J.M."/>
            <person name="Coutinho F.H."/>
            <person name="Leomil L."/>
            <person name="Hargreaves P.I."/>
            <person name="Campeao M.E."/>
            <person name="Vieira V.V."/>
            <person name="Silva B.S."/>
            <person name="Fistarol G.O."/>
            <person name="Salomon P.S."/>
            <person name="Sawabe T."/>
            <person name="Mino S."/>
            <person name="Hosokawa M."/>
            <person name="Miyashita H."/>
            <person name="Maruyama F."/>
            <person name="van Verk M.C."/>
            <person name="Dutilh B.E."/>
            <person name="Thompson C.C."/>
            <person name="Thompson F.L."/>
        </authorList>
    </citation>
    <scope>NUCLEOTIDE SEQUENCE [LARGE SCALE GENOMIC DNA]</scope>
    <source>
        <strain evidence="1 2">CCMR0081</strain>
    </source>
</reference>
<accession>A0A6M0RYH7</accession>
<evidence type="ECO:0000313" key="2">
    <source>
        <dbReference type="Proteomes" id="UP000481033"/>
    </source>
</evidence>
<organism evidence="1 2">
    <name type="scientific">Adonisia turfae CCMR0081</name>
    <dbReference type="NCBI Taxonomy" id="2292702"/>
    <lineage>
        <taxon>Bacteria</taxon>
        <taxon>Bacillati</taxon>
        <taxon>Cyanobacteriota</taxon>
        <taxon>Adonisia</taxon>
        <taxon>Adonisia turfae</taxon>
    </lineage>
</organism>
<dbReference type="EMBL" id="QXHD01000004">
    <property type="protein sequence ID" value="NEZ60751.1"/>
    <property type="molecule type" value="Genomic_DNA"/>
</dbReference>
<dbReference type="Proteomes" id="UP000481033">
    <property type="component" value="Unassembled WGS sequence"/>
</dbReference>
<proteinExistence type="predicted"/>
<evidence type="ECO:0000313" key="1">
    <source>
        <dbReference type="EMBL" id="NEZ60751.1"/>
    </source>
</evidence>
<dbReference type="RefSeq" id="WP_163670787.1">
    <property type="nucleotide sequence ID" value="NZ_QXHD01000004.1"/>
</dbReference>
<keyword evidence="2" id="KW-1185">Reference proteome</keyword>
<gene>
    <name evidence="1" type="ORF">DXZ20_34945</name>
</gene>
<name>A0A6M0RYH7_9CYAN</name>
<dbReference type="AlphaFoldDB" id="A0A6M0RYH7"/>
<comment type="caution">
    <text evidence="1">The sequence shown here is derived from an EMBL/GenBank/DDBJ whole genome shotgun (WGS) entry which is preliminary data.</text>
</comment>